<feature type="domain" description="EthD" evidence="1">
    <location>
        <begin position="123"/>
        <end position="204"/>
    </location>
</feature>
<gene>
    <name evidence="2" type="ORF">CS347_12780</name>
</gene>
<dbReference type="SUPFAM" id="SSF54909">
    <property type="entry name" value="Dimeric alpha+beta barrel"/>
    <property type="match status" value="2"/>
</dbReference>
<dbReference type="RefSeq" id="WP_048940300.1">
    <property type="nucleotide sequence ID" value="NZ_CP012077.1"/>
</dbReference>
<organism evidence="2 3">
    <name type="scientific">Bordetella hinzii</name>
    <dbReference type="NCBI Taxonomy" id="103855"/>
    <lineage>
        <taxon>Bacteria</taxon>
        <taxon>Pseudomonadati</taxon>
        <taxon>Pseudomonadota</taxon>
        <taxon>Betaproteobacteria</taxon>
        <taxon>Burkholderiales</taxon>
        <taxon>Alcaligenaceae</taxon>
        <taxon>Bordetella</taxon>
    </lineage>
</organism>
<feature type="domain" description="EthD" evidence="1">
    <location>
        <begin position="11"/>
        <end position="92"/>
    </location>
</feature>
<protein>
    <recommendedName>
        <fullName evidence="1">EthD domain-containing protein</fullName>
    </recommendedName>
</protein>
<evidence type="ECO:0000313" key="2">
    <source>
        <dbReference type="EMBL" id="AZW17578.1"/>
    </source>
</evidence>
<accession>A0AAN1VGH5</accession>
<sequence>MYKVITLLKRRPGMSVADFQSGWREAHGPLASQAPGLRRYVQSHALPQGYAKGELIYDGISEMWFDDAAAHARAQASAWGEACRRDLARYAAGPVEMAVEVKLIVDGPIPAGGVKNIEFVNCRPGMALPDFRHYWEHRHGPLAAGIALMRRYEQNHLRLEAYRGGRRPPFDGLAITWFDSTADMKAGTRTEIYARTRADEANFLPDGHLPFIVTREHRIAG</sequence>
<dbReference type="Pfam" id="PF07110">
    <property type="entry name" value="EthD"/>
    <property type="match status" value="2"/>
</dbReference>
<proteinExistence type="predicted"/>
<dbReference type="NCBIfam" id="TIGR02118">
    <property type="entry name" value="EthD family reductase"/>
    <property type="match status" value="2"/>
</dbReference>
<name>A0AAN1VGH5_9BORD</name>
<dbReference type="InterPro" id="IPR011008">
    <property type="entry name" value="Dimeric_a/b-barrel"/>
</dbReference>
<dbReference type="InterPro" id="IPR009799">
    <property type="entry name" value="EthD_dom"/>
</dbReference>
<dbReference type="EMBL" id="CP024172">
    <property type="protein sequence ID" value="AZW17578.1"/>
    <property type="molecule type" value="Genomic_DNA"/>
</dbReference>
<dbReference type="Proteomes" id="UP000282741">
    <property type="component" value="Chromosome"/>
</dbReference>
<dbReference type="AlphaFoldDB" id="A0AAN1VGH5"/>
<evidence type="ECO:0000313" key="3">
    <source>
        <dbReference type="Proteomes" id="UP000282741"/>
    </source>
</evidence>
<dbReference type="Gene3D" id="3.30.70.100">
    <property type="match status" value="2"/>
</dbReference>
<evidence type="ECO:0000259" key="1">
    <source>
        <dbReference type="Pfam" id="PF07110"/>
    </source>
</evidence>
<dbReference type="GO" id="GO:0016491">
    <property type="term" value="F:oxidoreductase activity"/>
    <property type="evidence" value="ECO:0007669"/>
    <property type="project" value="InterPro"/>
</dbReference>
<reference evidence="3" key="1">
    <citation type="submission" date="2017-10" db="EMBL/GenBank/DDBJ databases">
        <title>Whole genome sequencing of various Bordetella species.</title>
        <authorList>
            <person name="Weigand M.R."/>
            <person name="Loparev V."/>
            <person name="Peng Y."/>
            <person name="Bowden K.E."/>
            <person name="Tondella M.L."/>
            <person name="Williams M.M."/>
        </authorList>
    </citation>
    <scope>NUCLEOTIDE SEQUENCE [LARGE SCALE GENOMIC DNA]</scope>
    <source>
        <strain evidence="3">H720</strain>
    </source>
</reference>